<protein>
    <submittedName>
        <fullName evidence="1">Uncharacterized protein</fullName>
    </submittedName>
</protein>
<comment type="caution">
    <text evidence="1">The sequence shown here is derived from an EMBL/GenBank/DDBJ whole genome shotgun (WGS) entry which is preliminary data.</text>
</comment>
<sequence>MGLACPMNRAPQVVVSLPVGLAATSPRVVGATALALTTCRRLACVDGVDFASTLSCLVLL</sequence>
<organism evidence="1 2">
    <name type="scientific">Oryza meyeriana var. granulata</name>
    <dbReference type="NCBI Taxonomy" id="110450"/>
    <lineage>
        <taxon>Eukaryota</taxon>
        <taxon>Viridiplantae</taxon>
        <taxon>Streptophyta</taxon>
        <taxon>Embryophyta</taxon>
        <taxon>Tracheophyta</taxon>
        <taxon>Spermatophyta</taxon>
        <taxon>Magnoliopsida</taxon>
        <taxon>Liliopsida</taxon>
        <taxon>Poales</taxon>
        <taxon>Poaceae</taxon>
        <taxon>BOP clade</taxon>
        <taxon>Oryzoideae</taxon>
        <taxon>Oryzeae</taxon>
        <taxon>Oryzinae</taxon>
        <taxon>Oryza</taxon>
        <taxon>Oryza meyeriana</taxon>
    </lineage>
</organism>
<feature type="non-terminal residue" evidence="1">
    <location>
        <position position="60"/>
    </location>
</feature>
<gene>
    <name evidence="1" type="ORF">E2562_036115</name>
</gene>
<evidence type="ECO:0000313" key="1">
    <source>
        <dbReference type="EMBL" id="KAF0900874.1"/>
    </source>
</evidence>
<accession>A0A6G1CM61</accession>
<reference evidence="1 2" key="1">
    <citation type="submission" date="2019-11" db="EMBL/GenBank/DDBJ databases">
        <title>Whole genome sequence of Oryza granulata.</title>
        <authorList>
            <person name="Li W."/>
        </authorList>
    </citation>
    <scope>NUCLEOTIDE SEQUENCE [LARGE SCALE GENOMIC DNA]</scope>
    <source>
        <strain evidence="2">cv. Menghai</strain>
        <tissue evidence="1">Leaf</tissue>
    </source>
</reference>
<proteinExistence type="predicted"/>
<keyword evidence="2" id="KW-1185">Reference proteome</keyword>
<evidence type="ECO:0000313" key="2">
    <source>
        <dbReference type="Proteomes" id="UP000479710"/>
    </source>
</evidence>
<dbReference type="Proteomes" id="UP000479710">
    <property type="component" value="Unassembled WGS sequence"/>
</dbReference>
<dbReference type="AlphaFoldDB" id="A0A6G1CM61"/>
<name>A0A6G1CM61_9ORYZ</name>
<dbReference type="EMBL" id="SPHZ02000009">
    <property type="protein sequence ID" value="KAF0900874.1"/>
    <property type="molecule type" value="Genomic_DNA"/>
</dbReference>